<dbReference type="Proteomes" id="UP000189670">
    <property type="component" value="Unassembled WGS sequence"/>
</dbReference>
<sequence>MPFSDNTLSDDLKAKLDMAFIYDIENTCKSILEQHVETDVKIYLENNYPNNLEPFSIVAIETPLPEIDNTISDDPES</sequence>
<organism evidence="1 2">
    <name type="scientific">Candidatus Magnetoglobus multicellularis str. Araruama</name>
    <dbReference type="NCBI Taxonomy" id="890399"/>
    <lineage>
        <taxon>Bacteria</taxon>
        <taxon>Pseudomonadati</taxon>
        <taxon>Thermodesulfobacteriota</taxon>
        <taxon>Desulfobacteria</taxon>
        <taxon>Desulfobacterales</taxon>
        <taxon>Desulfobacteraceae</taxon>
        <taxon>Candidatus Magnetoglobus</taxon>
    </lineage>
</organism>
<name>A0A1V1NT66_9BACT</name>
<proteinExistence type="predicted"/>
<feature type="non-terminal residue" evidence="1">
    <location>
        <position position="77"/>
    </location>
</feature>
<reference evidence="2" key="1">
    <citation type="submission" date="2012-11" db="EMBL/GenBank/DDBJ databases">
        <authorList>
            <person name="Lucero-Rivera Y.E."/>
            <person name="Tovar-Ramirez D."/>
        </authorList>
    </citation>
    <scope>NUCLEOTIDE SEQUENCE [LARGE SCALE GENOMIC DNA]</scope>
    <source>
        <strain evidence="2">Araruama</strain>
    </source>
</reference>
<evidence type="ECO:0000313" key="2">
    <source>
        <dbReference type="Proteomes" id="UP000189670"/>
    </source>
</evidence>
<protein>
    <submittedName>
        <fullName evidence="1">Uncharacterized protein</fullName>
    </submittedName>
</protein>
<comment type="caution">
    <text evidence="1">The sequence shown here is derived from an EMBL/GenBank/DDBJ whole genome shotgun (WGS) entry which is preliminary data.</text>
</comment>
<accession>A0A1V1NT66</accession>
<dbReference type="EMBL" id="ATBP01002599">
    <property type="protein sequence ID" value="ETR65676.1"/>
    <property type="molecule type" value="Genomic_DNA"/>
</dbReference>
<evidence type="ECO:0000313" key="1">
    <source>
        <dbReference type="EMBL" id="ETR65676.1"/>
    </source>
</evidence>
<dbReference type="AlphaFoldDB" id="A0A1V1NT66"/>
<gene>
    <name evidence="1" type="ORF">OMM_13885</name>
</gene>